<comment type="caution">
    <text evidence="1">The sequence shown here is derived from an EMBL/GenBank/DDBJ whole genome shotgun (WGS) entry which is preliminary data.</text>
</comment>
<dbReference type="EMBL" id="JAPDGR010003048">
    <property type="protein sequence ID" value="KAJ2972974.1"/>
    <property type="molecule type" value="Genomic_DNA"/>
</dbReference>
<dbReference type="Proteomes" id="UP001143856">
    <property type="component" value="Unassembled WGS sequence"/>
</dbReference>
<protein>
    <submittedName>
        <fullName evidence="1">Uncharacterized protein</fullName>
    </submittedName>
</protein>
<gene>
    <name evidence="1" type="ORF">NUW58_g9061</name>
</gene>
<evidence type="ECO:0000313" key="2">
    <source>
        <dbReference type="Proteomes" id="UP001143856"/>
    </source>
</evidence>
<keyword evidence="2" id="KW-1185">Reference proteome</keyword>
<proteinExistence type="predicted"/>
<accession>A0ACC1N1M7</accession>
<name>A0ACC1N1M7_9PEZI</name>
<sequence length="236" mass="26051">MFHNMKSAFLVAITCCTWLLGSPVAGYTVNSGTSGCRQCKSIPGDRKWPTTVEWDKLNATVDGRLIATLPIAHVCHAPWYSKEACEALRSKWGVAELQTSQPAEFLAPWFQNQSCTPFGGEKSACDLGNYASYSINVTGSKDIIAGVKFAKEKNIRLVVKNTGHDLQGKSTGKGALSLWTHNMRDANLITNYRSKYYNGPAIKFGAGVQIAQAVNRSCWRLLSRRRLRAAREPFTD</sequence>
<evidence type="ECO:0000313" key="1">
    <source>
        <dbReference type="EMBL" id="KAJ2972974.1"/>
    </source>
</evidence>
<reference evidence="1" key="1">
    <citation type="submission" date="2022-10" db="EMBL/GenBank/DDBJ databases">
        <title>Genome Sequence of Xylaria curta.</title>
        <authorList>
            <person name="Buettner E."/>
        </authorList>
    </citation>
    <scope>NUCLEOTIDE SEQUENCE</scope>
    <source>
        <strain evidence="1">Babe10</strain>
    </source>
</reference>
<organism evidence="1 2">
    <name type="scientific">Xylaria curta</name>
    <dbReference type="NCBI Taxonomy" id="42375"/>
    <lineage>
        <taxon>Eukaryota</taxon>
        <taxon>Fungi</taxon>
        <taxon>Dikarya</taxon>
        <taxon>Ascomycota</taxon>
        <taxon>Pezizomycotina</taxon>
        <taxon>Sordariomycetes</taxon>
        <taxon>Xylariomycetidae</taxon>
        <taxon>Xylariales</taxon>
        <taxon>Xylariaceae</taxon>
        <taxon>Xylaria</taxon>
    </lineage>
</organism>